<evidence type="ECO:0000256" key="4">
    <source>
        <dbReference type="RuleBase" id="RU362125"/>
    </source>
</evidence>
<comment type="cofactor">
    <cofactor evidence="4">
        <name>FAD</name>
        <dbReference type="ChEBI" id="CHEBI:57692"/>
    </cofactor>
</comment>
<evidence type="ECO:0000259" key="5">
    <source>
        <dbReference type="Pfam" id="PF00441"/>
    </source>
</evidence>
<dbReference type="GO" id="GO:0003995">
    <property type="term" value="F:acyl-CoA dehydrogenase activity"/>
    <property type="evidence" value="ECO:0007669"/>
    <property type="project" value="TreeGrafter"/>
</dbReference>
<accession>A0A9P8GM77</accession>
<dbReference type="Pfam" id="PF00441">
    <property type="entry name" value="Acyl-CoA_dh_1"/>
    <property type="match status" value="1"/>
</dbReference>
<dbReference type="SUPFAM" id="SSF56645">
    <property type="entry name" value="Acyl-CoA dehydrogenase NM domain-like"/>
    <property type="match status" value="1"/>
</dbReference>
<organism evidence="8 9">
    <name type="scientific">Aureobasidium melanogenum</name>
    <name type="common">Aureobasidium pullulans var. melanogenum</name>
    <dbReference type="NCBI Taxonomy" id="46634"/>
    <lineage>
        <taxon>Eukaryota</taxon>
        <taxon>Fungi</taxon>
        <taxon>Dikarya</taxon>
        <taxon>Ascomycota</taxon>
        <taxon>Pezizomycotina</taxon>
        <taxon>Dothideomycetes</taxon>
        <taxon>Dothideomycetidae</taxon>
        <taxon>Dothideales</taxon>
        <taxon>Saccotheciaceae</taxon>
        <taxon>Aureobasidium</taxon>
    </lineage>
</organism>
<dbReference type="Pfam" id="PF02770">
    <property type="entry name" value="Acyl-CoA_dh_M"/>
    <property type="match status" value="1"/>
</dbReference>
<dbReference type="InterPro" id="IPR006091">
    <property type="entry name" value="Acyl-CoA_Oxase/DH_mid-dom"/>
</dbReference>
<reference evidence="8" key="1">
    <citation type="journal article" date="2021" name="J Fungi (Basel)">
        <title>Virulence traits and population genomics of the black yeast Aureobasidium melanogenum.</title>
        <authorList>
            <person name="Cernosa A."/>
            <person name="Sun X."/>
            <person name="Gostincar C."/>
            <person name="Fang C."/>
            <person name="Gunde-Cimerman N."/>
            <person name="Song Z."/>
        </authorList>
    </citation>
    <scope>NUCLEOTIDE SEQUENCE</scope>
    <source>
        <strain evidence="8">EXF-8016</strain>
    </source>
</reference>
<gene>
    <name evidence="8" type="ORF">KCV03_g1647</name>
</gene>
<dbReference type="SUPFAM" id="SSF47203">
    <property type="entry name" value="Acyl-CoA dehydrogenase C-terminal domain-like"/>
    <property type="match status" value="1"/>
</dbReference>
<evidence type="ECO:0000256" key="1">
    <source>
        <dbReference type="ARBA" id="ARBA00009347"/>
    </source>
</evidence>
<protein>
    <recommendedName>
        <fullName evidence="10">Acyl-CoA dehydrogenase</fullName>
    </recommendedName>
</protein>
<evidence type="ECO:0000256" key="2">
    <source>
        <dbReference type="ARBA" id="ARBA00022630"/>
    </source>
</evidence>
<feature type="domain" description="Adaptive response protein AidB N-terminal" evidence="7">
    <location>
        <begin position="39"/>
        <end position="175"/>
    </location>
</feature>
<dbReference type="Pfam" id="PF18158">
    <property type="entry name" value="AidB_N"/>
    <property type="match status" value="1"/>
</dbReference>
<name>A0A9P8GM77_AURME</name>
<feature type="domain" description="Acyl-CoA oxidase/dehydrogenase middle" evidence="6">
    <location>
        <begin position="210"/>
        <end position="333"/>
    </location>
</feature>
<feature type="domain" description="Acyl-CoA dehydrogenase/oxidase C-terminal" evidence="5">
    <location>
        <begin position="342"/>
        <end position="521"/>
    </location>
</feature>
<comment type="similarity">
    <text evidence="1 4">Belongs to the acyl-CoA dehydrogenase family.</text>
</comment>
<dbReference type="PANTHER" id="PTHR42707:SF2">
    <property type="entry name" value="ACD11 DEHYDROGENASE"/>
    <property type="match status" value="1"/>
</dbReference>
<dbReference type="InterPro" id="IPR009100">
    <property type="entry name" value="AcylCoA_DH/oxidase_NM_dom_sf"/>
</dbReference>
<dbReference type="InterPro" id="IPR036250">
    <property type="entry name" value="AcylCo_DH-like_C"/>
</dbReference>
<dbReference type="InterPro" id="IPR041504">
    <property type="entry name" value="AidB_N"/>
</dbReference>
<evidence type="ECO:0000256" key="3">
    <source>
        <dbReference type="ARBA" id="ARBA00022827"/>
    </source>
</evidence>
<evidence type="ECO:0000259" key="6">
    <source>
        <dbReference type="Pfam" id="PF02770"/>
    </source>
</evidence>
<evidence type="ECO:0000259" key="7">
    <source>
        <dbReference type="Pfam" id="PF18158"/>
    </source>
</evidence>
<dbReference type="EMBL" id="JAHFYH010000007">
    <property type="protein sequence ID" value="KAH0229805.1"/>
    <property type="molecule type" value="Genomic_DNA"/>
</dbReference>
<dbReference type="Gene3D" id="2.40.110.20">
    <property type="match status" value="1"/>
</dbReference>
<dbReference type="PANTHER" id="PTHR42707">
    <property type="entry name" value="ACYL-COA DEHYDROGENASE"/>
    <property type="match status" value="1"/>
</dbReference>
<dbReference type="AlphaFoldDB" id="A0A9P8GM77"/>
<reference evidence="8" key="2">
    <citation type="submission" date="2021-08" db="EMBL/GenBank/DDBJ databases">
        <authorList>
            <person name="Gostincar C."/>
            <person name="Sun X."/>
            <person name="Song Z."/>
            <person name="Gunde-Cimerman N."/>
        </authorList>
    </citation>
    <scope>NUCLEOTIDE SEQUENCE</scope>
    <source>
        <strain evidence="8">EXF-8016</strain>
    </source>
</reference>
<keyword evidence="4" id="KW-0560">Oxidoreductase</keyword>
<feature type="non-terminal residue" evidence="8">
    <location>
        <position position="661"/>
    </location>
</feature>
<sequence length="661" mass="72870">MATRLVSSSTAGFFQELPVVLPLYTTSGQETINTRPNAADVISDDKAFARVLALYLPPTAQQPLQAIHDMSRLSLRPDVLAHSVDAETNHPKLRPYNTFGQENKNDPLWTTAGWKALKALYQENGLISVAYDTTNQDWNRRVHQFALNQTYICTGTLTGCPMAMSDGAAKLLQGHLDKPDGDQPGLNKVVNEAYRRLISNNPSEAWTAGQWMTERSGGSDVSGTETYARRLNDSELVEEYRKGRVLDAHGMPLGPWFITGFKWFSSATDSDMTMMLAQTDSGLSLFYAPTRRRVPSIANALPASELNGIRIQRLKDKLGTKSLPTAELELKGVRAYLIGEEGRGVKEISAVLNMTRLYTAHAGVGYWARGLQVCRAHARVRKVRGGLLQDNPAHLRWMASETVKYTAATYFAFFGIAMYGAMEQNSDKVVGSTKASSLIPSAKDELAILLRLLTPVMKSQITLASVAGLRESMECLGGVGYCENNEDGGLMNISRVFRDALSGPIWEGTVSVMAEDVIRVLTDKRIGGGKIIQTVYAPWVRRILTACKPTFLNEIELVLVRLTALENMVKIVDKEHLLFQGRELLQHLEWVTCAVLLMFGACTDGDEIATEIARRWTRSHPMSPTAYQPLSGANWAEASKMDKRIFIGTSGVDSSKATAKL</sequence>
<evidence type="ECO:0000313" key="8">
    <source>
        <dbReference type="EMBL" id="KAH0229805.1"/>
    </source>
</evidence>
<evidence type="ECO:0008006" key="10">
    <source>
        <dbReference type="Google" id="ProtNLM"/>
    </source>
</evidence>
<evidence type="ECO:0000313" key="9">
    <source>
        <dbReference type="Proteomes" id="UP000767238"/>
    </source>
</evidence>
<dbReference type="Proteomes" id="UP000767238">
    <property type="component" value="Unassembled WGS sequence"/>
</dbReference>
<dbReference type="InterPro" id="IPR052904">
    <property type="entry name" value="Acyl-CoA_dehydrogenase-like"/>
</dbReference>
<comment type="caution">
    <text evidence="8">The sequence shown here is derived from an EMBL/GenBank/DDBJ whole genome shotgun (WGS) entry which is preliminary data.</text>
</comment>
<dbReference type="OrthoDB" id="10251155at2759"/>
<proteinExistence type="inferred from homology"/>
<keyword evidence="2 4" id="KW-0285">Flavoprotein</keyword>
<dbReference type="Gene3D" id="1.20.140.10">
    <property type="entry name" value="Butyryl-CoA Dehydrogenase, subunit A, domain 3"/>
    <property type="match status" value="1"/>
</dbReference>
<dbReference type="InterPro" id="IPR009075">
    <property type="entry name" value="AcylCo_DH/oxidase_C"/>
</dbReference>
<keyword evidence="3 4" id="KW-0274">FAD</keyword>